<dbReference type="OrthoDB" id="5049265at2759"/>
<dbReference type="Proteomes" id="UP000544331">
    <property type="component" value="Unassembled WGS sequence"/>
</dbReference>
<evidence type="ECO:0000313" key="2">
    <source>
        <dbReference type="Proteomes" id="UP000544331"/>
    </source>
</evidence>
<gene>
    <name evidence="1" type="ORF">FMUND_5312</name>
</gene>
<evidence type="ECO:0000313" key="1">
    <source>
        <dbReference type="EMBL" id="KAF5718301.1"/>
    </source>
</evidence>
<comment type="caution">
    <text evidence="1">The sequence shown here is derived from an EMBL/GenBank/DDBJ whole genome shotgun (WGS) entry which is preliminary data.</text>
</comment>
<dbReference type="EMBL" id="JAAOAN010000170">
    <property type="protein sequence ID" value="KAF5718301.1"/>
    <property type="molecule type" value="Genomic_DNA"/>
</dbReference>
<accession>A0A8H6DI34</accession>
<sequence>MEYLTDRAAKLENKISIFRNGRKTFEDSMMREIEQIQVLMWGVQDKECFDYMFSRLEFLEKRLNHVWKAESELLSDLANVQAIIARLELGLAQEAILPLPSKATMLVNPGDQGPNYPHLDSRYCQVQKTEQSRRSFSWGFITRFSADPESRRFRIRHTKANECSIHEPCDHWRYLDPREWATPEENAVDLQLVCIHSEAIAPDKHLMEGMKRYDDEVQEGEGPRYTDRPCYIFDALKPDFSIVEKLGFQVLTWNLVGARWEEVMEHCGRLVQQAL</sequence>
<organism evidence="1 2">
    <name type="scientific">Fusarium mundagurra</name>
    <dbReference type="NCBI Taxonomy" id="1567541"/>
    <lineage>
        <taxon>Eukaryota</taxon>
        <taxon>Fungi</taxon>
        <taxon>Dikarya</taxon>
        <taxon>Ascomycota</taxon>
        <taxon>Pezizomycotina</taxon>
        <taxon>Sordariomycetes</taxon>
        <taxon>Hypocreomycetidae</taxon>
        <taxon>Hypocreales</taxon>
        <taxon>Nectriaceae</taxon>
        <taxon>Fusarium</taxon>
        <taxon>Fusarium fujikuroi species complex</taxon>
    </lineage>
</organism>
<protein>
    <submittedName>
        <fullName evidence="1">Uncharacterized protein</fullName>
    </submittedName>
</protein>
<name>A0A8H6DI34_9HYPO</name>
<reference evidence="1 2" key="1">
    <citation type="submission" date="2020-05" db="EMBL/GenBank/DDBJ databases">
        <title>Identification and distribution of gene clusters putatively required for synthesis of sphingolipid metabolism inhibitors in phylogenetically diverse species of the filamentous fungus Fusarium.</title>
        <authorList>
            <person name="Kim H.-S."/>
            <person name="Busman M."/>
            <person name="Brown D.W."/>
            <person name="Divon H."/>
            <person name="Uhlig S."/>
            <person name="Proctor R.H."/>
        </authorList>
    </citation>
    <scope>NUCLEOTIDE SEQUENCE [LARGE SCALE GENOMIC DNA]</scope>
    <source>
        <strain evidence="1 2">NRRL 66235</strain>
    </source>
</reference>
<keyword evidence="2" id="KW-1185">Reference proteome</keyword>
<dbReference type="AlphaFoldDB" id="A0A8H6DI34"/>
<proteinExistence type="predicted"/>